<accession>A0AAE1AKM1</accession>
<evidence type="ECO:0000313" key="1">
    <source>
        <dbReference type="EMBL" id="KAK3789620.1"/>
    </source>
</evidence>
<proteinExistence type="predicted"/>
<evidence type="ECO:0000313" key="2">
    <source>
        <dbReference type="Proteomes" id="UP001283361"/>
    </source>
</evidence>
<dbReference type="AlphaFoldDB" id="A0AAE1AKM1"/>
<name>A0AAE1AKM1_9GAST</name>
<keyword evidence="2" id="KW-1185">Reference proteome</keyword>
<comment type="caution">
    <text evidence="1">The sequence shown here is derived from an EMBL/GenBank/DDBJ whole genome shotgun (WGS) entry which is preliminary data.</text>
</comment>
<sequence length="220" mass="24812">MGGRDCWKLRGRHSKKYEIKTRKGRTNGLDWTTLRRRVVVLDCAGSKQIPQQLLENLGLKQEEESLGQDYIHIYSRVLKLLRHQHWKYCCWFVTQIENRLRTIVAVKTLDLHPYCRSGAIFCNKKATLSLKSGKSGTIMKTGAGFPVCLVCLLLSPVFASGWVSANQACTAYDGHQVQFGEEYRPDDCTVCRCDTPGQAATCSASLSRSCNSFGGRIQQW</sequence>
<organism evidence="1 2">
    <name type="scientific">Elysia crispata</name>
    <name type="common">lettuce slug</name>
    <dbReference type="NCBI Taxonomy" id="231223"/>
    <lineage>
        <taxon>Eukaryota</taxon>
        <taxon>Metazoa</taxon>
        <taxon>Spiralia</taxon>
        <taxon>Lophotrochozoa</taxon>
        <taxon>Mollusca</taxon>
        <taxon>Gastropoda</taxon>
        <taxon>Heterobranchia</taxon>
        <taxon>Euthyneura</taxon>
        <taxon>Panpulmonata</taxon>
        <taxon>Sacoglossa</taxon>
        <taxon>Placobranchoidea</taxon>
        <taxon>Plakobranchidae</taxon>
        <taxon>Elysia</taxon>
    </lineage>
</organism>
<protein>
    <submittedName>
        <fullName evidence="1">Uncharacterized protein</fullName>
    </submittedName>
</protein>
<gene>
    <name evidence="1" type="ORF">RRG08_050064</name>
</gene>
<dbReference type="Proteomes" id="UP001283361">
    <property type="component" value="Unassembled WGS sequence"/>
</dbReference>
<dbReference type="EMBL" id="JAWDGP010001646">
    <property type="protein sequence ID" value="KAK3789620.1"/>
    <property type="molecule type" value="Genomic_DNA"/>
</dbReference>
<reference evidence="1" key="1">
    <citation type="journal article" date="2023" name="G3 (Bethesda)">
        <title>A reference genome for the long-term kleptoplast-retaining sea slug Elysia crispata morphotype clarki.</title>
        <authorList>
            <person name="Eastman K.E."/>
            <person name="Pendleton A.L."/>
            <person name="Shaikh M.A."/>
            <person name="Suttiyut T."/>
            <person name="Ogas R."/>
            <person name="Tomko P."/>
            <person name="Gavelis G."/>
            <person name="Widhalm J.R."/>
            <person name="Wisecaver J.H."/>
        </authorList>
    </citation>
    <scope>NUCLEOTIDE SEQUENCE</scope>
    <source>
        <strain evidence="1">ECLA1</strain>
    </source>
</reference>